<organism evidence="3 4">
    <name type="scientific">Kocuria aegyptia</name>
    <dbReference type="NCBI Taxonomy" id="330943"/>
    <lineage>
        <taxon>Bacteria</taxon>
        <taxon>Bacillati</taxon>
        <taxon>Actinomycetota</taxon>
        <taxon>Actinomycetes</taxon>
        <taxon>Micrococcales</taxon>
        <taxon>Micrococcaceae</taxon>
        <taxon>Kocuria</taxon>
    </lineage>
</organism>
<keyword evidence="4" id="KW-1185">Reference proteome</keyword>
<dbReference type="NCBIfam" id="NF037995">
    <property type="entry name" value="TRAP_S1"/>
    <property type="match status" value="1"/>
</dbReference>
<dbReference type="EMBL" id="BAAAOA010000027">
    <property type="protein sequence ID" value="GAA1763102.1"/>
    <property type="molecule type" value="Genomic_DNA"/>
</dbReference>
<evidence type="ECO:0000313" key="3">
    <source>
        <dbReference type="EMBL" id="GAA1763102.1"/>
    </source>
</evidence>
<dbReference type="PROSITE" id="PS51257">
    <property type="entry name" value="PROKAR_LIPOPROTEIN"/>
    <property type="match status" value="1"/>
</dbReference>
<name>A0ABN2KQH6_9MICC</name>
<dbReference type="PANTHER" id="PTHR33376">
    <property type="match status" value="1"/>
</dbReference>
<dbReference type="InterPro" id="IPR038404">
    <property type="entry name" value="TRAP_DctP_sf"/>
</dbReference>
<dbReference type="PIRSF" id="PIRSF006470">
    <property type="entry name" value="DctB"/>
    <property type="match status" value="1"/>
</dbReference>
<dbReference type="NCBIfam" id="TIGR00787">
    <property type="entry name" value="dctP"/>
    <property type="match status" value="1"/>
</dbReference>
<dbReference type="RefSeq" id="WP_344122539.1">
    <property type="nucleotide sequence ID" value="NZ_BAAAOA010000027.1"/>
</dbReference>
<keyword evidence="1 2" id="KW-0732">Signal</keyword>
<evidence type="ECO:0000256" key="2">
    <source>
        <dbReference type="SAM" id="SignalP"/>
    </source>
</evidence>
<dbReference type="InterPro" id="IPR018389">
    <property type="entry name" value="DctP_fam"/>
</dbReference>
<accession>A0ABN2KQH6</accession>
<feature type="chain" id="PRO_5047436501" evidence="2">
    <location>
        <begin position="23"/>
        <end position="342"/>
    </location>
</feature>
<proteinExistence type="predicted"/>
<feature type="signal peptide" evidence="2">
    <location>
        <begin position="1"/>
        <end position="22"/>
    </location>
</feature>
<gene>
    <name evidence="3" type="ORF">GCM10009767_22420</name>
</gene>
<dbReference type="PANTHER" id="PTHR33376:SF2">
    <property type="entry name" value="DICARBOXYLATE-BINDING PERIPLASMIC PROTEIN"/>
    <property type="match status" value="1"/>
</dbReference>
<sequence length="342" mass="37036">MKKTLSGLLTATLALSALTGCSAEKGDVSQEATREDPMVLRLAHNLSDTHVTSQALTAFAEDVARSSEGRIVVDIYGNGQLGSETQVLGQLTQGIIDMTRVSSPGLAGYDQGYHAFGLPYVFESEEEYYQAMDSPEMREYFQSTQDEGFVGLTYYTSGARSFYTTDTPIRTAEDLRGLKIRVQDMRSQTGLLDTLGGTPVVMAFGDIYTALQTGMIDGAESNETALTQSKHGEVAKTFSVSEHTRIPDMLVISSDAWGRLSPEDQQLLVDAAEESTESHKGAWAESIDEAVAAAKEMGVTFVTDVDIEAFQEDTRPLVDEYAAEYPEVAEVLEIIDAAGGTK</sequence>
<dbReference type="InterPro" id="IPR004682">
    <property type="entry name" value="TRAP_DctP"/>
</dbReference>
<dbReference type="Proteomes" id="UP001501204">
    <property type="component" value="Unassembled WGS sequence"/>
</dbReference>
<evidence type="ECO:0000313" key="4">
    <source>
        <dbReference type="Proteomes" id="UP001501204"/>
    </source>
</evidence>
<dbReference type="SUPFAM" id="SSF53850">
    <property type="entry name" value="Periplasmic binding protein-like II"/>
    <property type="match status" value="1"/>
</dbReference>
<protein>
    <submittedName>
        <fullName evidence="3">TRAP transporter substrate-binding protein</fullName>
    </submittedName>
</protein>
<reference evidence="3 4" key="1">
    <citation type="journal article" date="2019" name="Int. J. Syst. Evol. Microbiol.">
        <title>The Global Catalogue of Microorganisms (GCM) 10K type strain sequencing project: providing services to taxonomists for standard genome sequencing and annotation.</title>
        <authorList>
            <consortium name="The Broad Institute Genomics Platform"/>
            <consortium name="The Broad Institute Genome Sequencing Center for Infectious Disease"/>
            <person name="Wu L."/>
            <person name="Ma J."/>
        </authorList>
    </citation>
    <scope>NUCLEOTIDE SEQUENCE [LARGE SCALE GENOMIC DNA]</scope>
    <source>
        <strain evidence="3 4">JCM 14735</strain>
    </source>
</reference>
<dbReference type="CDD" id="cd13671">
    <property type="entry name" value="PBP2_TRAP_SBP_like_3"/>
    <property type="match status" value="1"/>
</dbReference>
<dbReference type="Pfam" id="PF03480">
    <property type="entry name" value="DctP"/>
    <property type="match status" value="1"/>
</dbReference>
<comment type="caution">
    <text evidence="3">The sequence shown here is derived from an EMBL/GenBank/DDBJ whole genome shotgun (WGS) entry which is preliminary data.</text>
</comment>
<evidence type="ECO:0000256" key="1">
    <source>
        <dbReference type="ARBA" id="ARBA00022729"/>
    </source>
</evidence>
<dbReference type="Gene3D" id="3.40.190.170">
    <property type="entry name" value="Bacterial extracellular solute-binding protein, family 7"/>
    <property type="match status" value="1"/>
</dbReference>